<dbReference type="SUPFAM" id="SSF52058">
    <property type="entry name" value="L domain-like"/>
    <property type="match status" value="1"/>
</dbReference>
<dbReference type="InterPro" id="IPR044640">
    <property type="entry name" value="RU2A"/>
</dbReference>
<dbReference type="EMBL" id="CP042193">
    <property type="protein sequence ID" value="QDS73185.1"/>
    <property type="molecule type" value="Genomic_DNA"/>
</dbReference>
<dbReference type="PANTHER" id="PTHR10552:SF6">
    <property type="entry name" value="U2 SMALL NUCLEAR RIBONUCLEOPROTEIN A"/>
    <property type="match status" value="1"/>
</dbReference>
<evidence type="ECO:0000256" key="6">
    <source>
        <dbReference type="ARBA" id="ARBA00024238"/>
    </source>
</evidence>
<dbReference type="AlphaFoldDB" id="A0A517LC01"/>
<gene>
    <name evidence="7" type="primary">LEA1</name>
    <name evidence="7" type="ORF">FKW77_002445</name>
</gene>
<evidence type="ECO:0000256" key="5">
    <source>
        <dbReference type="ARBA" id="ARBA00024196"/>
    </source>
</evidence>
<dbReference type="InterPro" id="IPR001611">
    <property type="entry name" value="Leu-rich_rpt"/>
</dbReference>
<dbReference type="FunFam" id="3.80.10.10:FF:000026">
    <property type="entry name" value="U2 small nuclear ribonucleoprotein A"/>
    <property type="match status" value="1"/>
</dbReference>
<evidence type="ECO:0000313" key="8">
    <source>
        <dbReference type="Proteomes" id="UP000316270"/>
    </source>
</evidence>
<dbReference type="Gene3D" id="3.80.10.10">
    <property type="entry name" value="Ribonuclease Inhibitor"/>
    <property type="match status" value="1"/>
</dbReference>
<organism evidence="7 8">
    <name type="scientific">Venturia effusa</name>
    <dbReference type="NCBI Taxonomy" id="50376"/>
    <lineage>
        <taxon>Eukaryota</taxon>
        <taxon>Fungi</taxon>
        <taxon>Dikarya</taxon>
        <taxon>Ascomycota</taxon>
        <taxon>Pezizomycotina</taxon>
        <taxon>Dothideomycetes</taxon>
        <taxon>Pleosporomycetidae</taxon>
        <taxon>Venturiales</taxon>
        <taxon>Venturiaceae</taxon>
        <taxon>Venturia</taxon>
    </lineage>
</organism>
<proteinExistence type="inferred from homology"/>
<keyword evidence="4" id="KW-0539">Nucleus</keyword>
<name>A0A517LC01_9PEZI</name>
<evidence type="ECO:0000313" key="7">
    <source>
        <dbReference type="EMBL" id="QDS73185.1"/>
    </source>
</evidence>
<comment type="similarity">
    <text evidence="5">Belongs to the U2 small nuclear ribonucleoprotein A family.</text>
</comment>
<evidence type="ECO:0000256" key="2">
    <source>
        <dbReference type="ARBA" id="ARBA00022614"/>
    </source>
</evidence>
<dbReference type="STRING" id="50376.A0A517LC01"/>
<sequence length="251" mass="28502">MRLTADLIQGSLSYINPLKERELDLRGHKIPHIENLGAARDNDCIDFTDNDIAQLANFPLSPRLRTLLLARNRVASIQPTLHKSIPNLTTLVLTNNRFAELADLDPLKNFASLTHLSLVENPVTRKENYRFWILWRCRALRFLDFQKVKVAEREKADELFGTYEEPTALAQKILNIKSRSTFDLPSTNGDTSNAAATTDKSLRMKWTEKEKKKIAKLTREAKSMQEINALEKALAEGRIPANADSDDEMEG</sequence>
<dbReference type="OrthoDB" id="433501at2759"/>
<keyword evidence="3" id="KW-0677">Repeat</keyword>
<reference evidence="7 8" key="1">
    <citation type="submission" date="2019-07" db="EMBL/GenBank/DDBJ databases">
        <title>Finished genome of Venturia effusa.</title>
        <authorList>
            <person name="Young C.A."/>
            <person name="Cox M.P."/>
            <person name="Ganley A.R.D."/>
            <person name="David W.J."/>
        </authorList>
    </citation>
    <scope>NUCLEOTIDE SEQUENCE [LARGE SCALE GENOMIC DNA]</scope>
    <source>
        <strain evidence="8">albino</strain>
    </source>
</reference>
<dbReference type="GO" id="GO:0000398">
    <property type="term" value="P:mRNA splicing, via spliceosome"/>
    <property type="evidence" value="ECO:0007669"/>
    <property type="project" value="InterPro"/>
</dbReference>
<evidence type="ECO:0000256" key="1">
    <source>
        <dbReference type="ARBA" id="ARBA00004123"/>
    </source>
</evidence>
<evidence type="ECO:0000256" key="4">
    <source>
        <dbReference type="ARBA" id="ARBA00023242"/>
    </source>
</evidence>
<dbReference type="Proteomes" id="UP000316270">
    <property type="component" value="Chromosome 9"/>
</dbReference>
<dbReference type="GO" id="GO:0030620">
    <property type="term" value="F:U2 snRNA binding"/>
    <property type="evidence" value="ECO:0007669"/>
    <property type="project" value="InterPro"/>
</dbReference>
<evidence type="ECO:0000256" key="3">
    <source>
        <dbReference type="ARBA" id="ARBA00022737"/>
    </source>
</evidence>
<comment type="subcellular location">
    <subcellularLocation>
        <location evidence="1">Nucleus</location>
    </subcellularLocation>
</comment>
<dbReference type="Pfam" id="PF14580">
    <property type="entry name" value="LRR_9"/>
    <property type="match status" value="1"/>
</dbReference>
<dbReference type="GO" id="GO:0005686">
    <property type="term" value="C:U2 snRNP"/>
    <property type="evidence" value="ECO:0007669"/>
    <property type="project" value="TreeGrafter"/>
</dbReference>
<keyword evidence="8" id="KW-1185">Reference proteome</keyword>
<dbReference type="PANTHER" id="PTHR10552">
    <property type="entry name" value="U2 SMALL NUCLEAR RIBONUCLEOPROTEIN A"/>
    <property type="match status" value="1"/>
</dbReference>
<keyword evidence="2" id="KW-0433">Leucine-rich repeat</keyword>
<protein>
    <recommendedName>
        <fullName evidence="6">U2 small nuclear ribonucleoprotein A'</fullName>
    </recommendedName>
</protein>
<accession>A0A517LC01</accession>
<dbReference type="InterPro" id="IPR032675">
    <property type="entry name" value="LRR_dom_sf"/>
</dbReference>
<dbReference type="PROSITE" id="PS51450">
    <property type="entry name" value="LRR"/>
    <property type="match status" value="1"/>
</dbReference>